<evidence type="ECO:0000313" key="4">
    <source>
        <dbReference type="Proteomes" id="UP000799291"/>
    </source>
</evidence>
<dbReference type="AlphaFoldDB" id="A0A6G1IMW0"/>
<reference evidence="3" key="1">
    <citation type="journal article" date="2020" name="Stud. Mycol.">
        <title>101 Dothideomycetes genomes: a test case for predicting lifestyles and emergence of pathogens.</title>
        <authorList>
            <person name="Haridas S."/>
            <person name="Albert R."/>
            <person name="Binder M."/>
            <person name="Bloem J."/>
            <person name="Labutti K."/>
            <person name="Salamov A."/>
            <person name="Andreopoulos B."/>
            <person name="Baker S."/>
            <person name="Barry K."/>
            <person name="Bills G."/>
            <person name="Bluhm B."/>
            <person name="Cannon C."/>
            <person name="Castanera R."/>
            <person name="Culley D."/>
            <person name="Daum C."/>
            <person name="Ezra D."/>
            <person name="Gonzalez J."/>
            <person name="Henrissat B."/>
            <person name="Kuo A."/>
            <person name="Liang C."/>
            <person name="Lipzen A."/>
            <person name="Lutzoni F."/>
            <person name="Magnuson J."/>
            <person name="Mondo S."/>
            <person name="Nolan M."/>
            <person name="Ohm R."/>
            <person name="Pangilinan J."/>
            <person name="Park H.-J."/>
            <person name="Ramirez L."/>
            <person name="Alfaro M."/>
            <person name="Sun H."/>
            <person name="Tritt A."/>
            <person name="Yoshinaga Y."/>
            <person name="Zwiers L.-H."/>
            <person name="Turgeon B."/>
            <person name="Goodwin S."/>
            <person name="Spatafora J."/>
            <person name="Crous P."/>
            <person name="Grigoriev I."/>
        </authorList>
    </citation>
    <scope>NUCLEOTIDE SEQUENCE</scope>
    <source>
        <strain evidence="3">CBS 122367</strain>
    </source>
</reference>
<evidence type="ECO:0000256" key="2">
    <source>
        <dbReference type="SAM" id="SignalP"/>
    </source>
</evidence>
<organism evidence="3 4">
    <name type="scientific">Lentithecium fluviatile CBS 122367</name>
    <dbReference type="NCBI Taxonomy" id="1168545"/>
    <lineage>
        <taxon>Eukaryota</taxon>
        <taxon>Fungi</taxon>
        <taxon>Dikarya</taxon>
        <taxon>Ascomycota</taxon>
        <taxon>Pezizomycotina</taxon>
        <taxon>Dothideomycetes</taxon>
        <taxon>Pleosporomycetidae</taxon>
        <taxon>Pleosporales</taxon>
        <taxon>Massarineae</taxon>
        <taxon>Lentitheciaceae</taxon>
        <taxon>Lentithecium</taxon>
    </lineage>
</organism>
<sequence length="350" mass="37933">MPSLRSTLLRCAIAIVSSPAAFASLTRNAEEYSGVQYLGFNGTVSGSVTYANPTDTCESKTIEPLVNAYIYVGVNPEWDTNPFYFEIYHLTSDYEVSRFVTFTDDDIFNLEFASSAYACWGRSSEPCGALQYNPVWEPEIMLDLKKASLKRVDLEGGQGYEITGDEATYMKNETLRATVNGVDVVSSCYQDGHSSNSWRGWVWNETTSWSYTITFNNVTASGSIKTTQGDSTMELSLTGSRITNETFPNIELVTDDESKPQFRYSNDSEIHFRNASGTWIASPDEFADSTSSGTSSPTSTRSESLQTTGSMTGSATGSARTSASTGVAEVVGAPGGLVSLLLAVGGMFVF</sequence>
<evidence type="ECO:0000313" key="3">
    <source>
        <dbReference type="EMBL" id="KAF2679576.1"/>
    </source>
</evidence>
<feature type="signal peptide" evidence="2">
    <location>
        <begin position="1"/>
        <end position="23"/>
    </location>
</feature>
<feature type="region of interest" description="Disordered" evidence="1">
    <location>
        <begin position="283"/>
        <end position="320"/>
    </location>
</feature>
<gene>
    <name evidence="3" type="ORF">K458DRAFT_460738</name>
</gene>
<feature type="compositionally biased region" description="Low complexity" evidence="1">
    <location>
        <begin position="289"/>
        <end position="320"/>
    </location>
</feature>
<keyword evidence="4" id="KW-1185">Reference proteome</keyword>
<name>A0A6G1IMW0_9PLEO</name>
<dbReference type="OrthoDB" id="3792661at2759"/>
<accession>A0A6G1IMW0</accession>
<protein>
    <submittedName>
        <fullName evidence="3">Uncharacterized protein</fullName>
    </submittedName>
</protein>
<dbReference type="EMBL" id="MU005602">
    <property type="protein sequence ID" value="KAF2679576.1"/>
    <property type="molecule type" value="Genomic_DNA"/>
</dbReference>
<feature type="chain" id="PRO_5026314940" evidence="2">
    <location>
        <begin position="24"/>
        <end position="350"/>
    </location>
</feature>
<proteinExistence type="predicted"/>
<dbReference type="Proteomes" id="UP000799291">
    <property type="component" value="Unassembled WGS sequence"/>
</dbReference>
<evidence type="ECO:0000256" key="1">
    <source>
        <dbReference type="SAM" id="MobiDB-lite"/>
    </source>
</evidence>
<keyword evidence="2" id="KW-0732">Signal</keyword>